<keyword evidence="10" id="KW-0106">Calcium</keyword>
<keyword evidence="14" id="KW-0406">Ion transport</keyword>
<keyword evidence="9" id="KW-0999">Mitochondrion inner membrane</keyword>
<comment type="similarity">
    <text evidence="2">Belongs to the LETM1 family.</text>
</comment>
<feature type="region of interest" description="Disordered" evidence="20">
    <location>
        <begin position="98"/>
        <end position="160"/>
    </location>
</feature>
<accession>A0AAD5SRD7</accession>
<feature type="region of interest" description="Disordered" evidence="20">
    <location>
        <begin position="34"/>
        <end position="78"/>
    </location>
</feature>
<dbReference type="PROSITE" id="PS51758">
    <property type="entry name" value="LETM1_RBD"/>
    <property type="match status" value="1"/>
</dbReference>
<keyword evidence="7 21" id="KW-0812">Transmembrane</keyword>
<dbReference type="PANTHER" id="PTHR14009:SF1">
    <property type="entry name" value="MITOCHONDRIAL PROTON_CALCIUM EXCHANGER PROTEIN"/>
    <property type="match status" value="1"/>
</dbReference>
<keyword evidence="15 18" id="KW-0496">Mitochondrion</keyword>
<organism evidence="24 25">
    <name type="scientific">Physocladia obscura</name>
    <dbReference type="NCBI Taxonomy" id="109957"/>
    <lineage>
        <taxon>Eukaryota</taxon>
        <taxon>Fungi</taxon>
        <taxon>Fungi incertae sedis</taxon>
        <taxon>Chytridiomycota</taxon>
        <taxon>Chytridiomycota incertae sedis</taxon>
        <taxon>Chytridiomycetes</taxon>
        <taxon>Chytridiales</taxon>
        <taxon>Chytriomycetaceae</taxon>
        <taxon>Physocladia</taxon>
    </lineage>
</organism>
<dbReference type="PROSITE" id="PS00018">
    <property type="entry name" value="EF_HAND_1"/>
    <property type="match status" value="1"/>
</dbReference>
<evidence type="ECO:0000256" key="15">
    <source>
        <dbReference type="ARBA" id="ARBA00023128"/>
    </source>
</evidence>
<dbReference type="GO" id="GO:0005509">
    <property type="term" value="F:calcium ion binding"/>
    <property type="evidence" value="ECO:0007669"/>
    <property type="project" value="InterPro"/>
</dbReference>
<dbReference type="GO" id="GO:0005743">
    <property type="term" value="C:mitochondrial inner membrane"/>
    <property type="evidence" value="ECO:0007669"/>
    <property type="project" value="UniProtKB-SubCell"/>
</dbReference>
<keyword evidence="11" id="KW-0809">Transit peptide</keyword>
<evidence type="ECO:0000256" key="9">
    <source>
        <dbReference type="ARBA" id="ARBA00022792"/>
    </source>
</evidence>
<evidence type="ECO:0000256" key="2">
    <source>
        <dbReference type="ARBA" id="ARBA00009584"/>
    </source>
</evidence>
<feature type="coiled-coil region" evidence="19">
    <location>
        <begin position="602"/>
        <end position="633"/>
    </location>
</feature>
<feature type="transmembrane region" description="Helical" evidence="21">
    <location>
        <begin position="243"/>
        <end position="266"/>
    </location>
</feature>
<evidence type="ECO:0000259" key="23">
    <source>
        <dbReference type="PROSITE" id="PS51758"/>
    </source>
</evidence>
<gene>
    <name evidence="24" type="ORF">HK100_006508</name>
</gene>
<feature type="domain" description="Letm1 RBD" evidence="23">
    <location>
        <begin position="286"/>
        <end position="580"/>
    </location>
</feature>
<evidence type="ECO:0000256" key="1">
    <source>
        <dbReference type="ARBA" id="ARBA00004434"/>
    </source>
</evidence>
<evidence type="ECO:0000256" key="12">
    <source>
        <dbReference type="ARBA" id="ARBA00022989"/>
    </source>
</evidence>
<dbReference type="PROSITE" id="PS50222">
    <property type="entry name" value="EF_HAND_2"/>
    <property type="match status" value="1"/>
</dbReference>
<dbReference type="EMBL" id="JADGJH010003014">
    <property type="protein sequence ID" value="KAJ3093645.1"/>
    <property type="molecule type" value="Genomic_DNA"/>
</dbReference>
<evidence type="ECO:0000256" key="4">
    <source>
        <dbReference type="ARBA" id="ARBA00022448"/>
    </source>
</evidence>
<sequence>MSPASGSLPLKSSRVQNERIASLLLRLDSTRSFASKSPGTVSNFSSATSNINTNSNTSSSSNNTNTGDGVAKEKDKEALLVKKPETKVEKVIREVKEEKAKEVSDLNNASANTSMTSNAAASRNTNVSSTTQNTSPPISISAQTTSSQPAPTATATTTGVPQSSFASIPAIPASTAVAPPLEPKKSLIHRIKDEAHHVWMGMKLLGAETRISTRLLFKLLAGNSLTRREDLQLKRTIADLIRLVPMVIILIIPFLELALPFLLYLFPNMLPSTFESKFQAEEKKKKLLKVRLEMARFLQETVAEVAVTGSSRATKAKEFTDFFTTYRNSGVLAPTSEILTIAKKFQDELTLNSLSRPQLVSMARYMNLNAFGTDSYLRNQINDQLVSLKMDDAVISREGINSLTIPELQAACQQRGIKTIGASPARLKSELTQWLDLHLKHGVPGSLLILSRAFTISEKIPVSSHEALKGSAEALQATLSSLPQQVVNEAQLHVAQVAGTATSNQKLNVIKEQEELIEDELEQDEIIKAAAQKDKQVKVAAATAAATAAAATSASASVSTASPSQDAAKSDAPSIATDIDLSHDELKKVGEAIKVMVSGSALDDVKAKLVDLKEEQKEQNEDITELKNLTQKESKAATTVSSHVEKMISKIEAEINKIDSEIGSKMNVIQPDARGKMTVEEIQNALSMVKDNPGDERIKKIVQRLDSDGDGEVSTEEVMAFVNETAASAAAATAASGSGAVLPSSAPSVPSSSVTGTPSDSSATSSAPKL</sequence>
<feature type="compositionally biased region" description="Low complexity" evidence="20">
    <location>
        <begin position="107"/>
        <end position="160"/>
    </location>
</feature>
<proteinExistence type="inferred from homology"/>
<dbReference type="Pfam" id="PF07766">
    <property type="entry name" value="LETM1_RBD"/>
    <property type="match status" value="1"/>
</dbReference>
<evidence type="ECO:0000256" key="13">
    <source>
        <dbReference type="ARBA" id="ARBA00023054"/>
    </source>
</evidence>
<evidence type="ECO:0000256" key="16">
    <source>
        <dbReference type="ARBA" id="ARBA00023136"/>
    </source>
</evidence>
<evidence type="ECO:0000256" key="7">
    <source>
        <dbReference type="ARBA" id="ARBA00022692"/>
    </source>
</evidence>
<evidence type="ECO:0000313" key="24">
    <source>
        <dbReference type="EMBL" id="KAJ3093645.1"/>
    </source>
</evidence>
<feature type="region of interest" description="Disordered" evidence="20">
    <location>
        <begin position="552"/>
        <end position="572"/>
    </location>
</feature>
<feature type="region of interest" description="Disordered" evidence="20">
    <location>
        <begin position="732"/>
        <end position="770"/>
    </location>
</feature>
<evidence type="ECO:0000256" key="5">
    <source>
        <dbReference type="ARBA" id="ARBA00022449"/>
    </source>
</evidence>
<evidence type="ECO:0000259" key="22">
    <source>
        <dbReference type="PROSITE" id="PS50222"/>
    </source>
</evidence>
<reference evidence="24" key="1">
    <citation type="submission" date="2020-05" db="EMBL/GenBank/DDBJ databases">
        <title>Phylogenomic resolution of chytrid fungi.</title>
        <authorList>
            <person name="Stajich J.E."/>
            <person name="Amses K."/>
            <person name="Simmons R."/>
            <person name="Seto K."/>
            <person name="Myers J."/>
            <person name="Bonds A."/>
            <person name="Quandt C.A."/>
            <person name="Barry K."/>
            <person name="Liu P."/>
            <person name="Grigoriev I."/>
            <person name="Longcore J.E."/>
            <person name="James T.Y."/>
        </authorList>
    </citation>
    <scope>NUCLEOTIDE SEQUENCE</scope>
    <source>
        <strain evidence="24">JEL0513</strain>
    </source>
</reference>
<comment type="subcellular location">
    <subcellularLocation>
        <location evidence="1">Mitochondrion inner membrane</location>
        <topology evidence="1">Single-pass membrane protein</topology>
    </subcellularLocation>
</comment>
<evidence type="ECO:0000256" key="21">
    <source>
        <dbReference type="SAM" id="Phobius"/>
    </source>
</evidence>
<dbReference type="InterPro" id="IPR002048">
    <property type="entry name" value="EF_hand_dom"/>
</dbReference>
<dbReference type="SUPFAM" id="SSF47473">
    <property type="entry name" value="EF-hand"/>
    <property type="match status" value="1"/>
</dbReference>
<feature type="domain" description="EF-hand" evidence="22">
    <location>
        <begin position="693"/>
        <end position="728"/>
    </location>
</feature>
<keyword evidence="12 21" id="KW-1133">Transmembrane helix</keyword>
<feature type="compositionally biased region" description="Low complexity" evidence="20">
    <location>
        <begin position="552"/>
        <end position="561"/>
    </location>
</feature>
<evidence type="ECO:0000256" key="20">
    <source>
        <dbReference type="SAM" id="MobiDB-lite"/>
    </source>
</evidence>
<evidence type="ECO:0000256" key="10">
    <source>
        <dbReference type="ARBA" id="ARBA00022837"/>
    </source>
</evidence>
<dbReference type="Pfam" id="PF26561">
    <property type="entry name" value="LETM1_C"/>
    <property type="match status" value="1"/>
</dbReference>
<protein>
    <recommendedName>
        <fullName evidence="3">Mitochondrial proton/calcium exchanger protein</fullName>
    </recommendedName>
    <alternativeName>
        <fullName evidence="17">Leucine zipper-EF-hand-containing transmembrane protein 1</fullName>
    </alternativeName>
</protein>
<evidence type="ECO:0000256" key="6">
    <source>
        <dbReference type="ARBA" id="ARBA00022568"/>
    </source>
</evidence>
<dbReference type="InterPro" id="IPR044202">
    <property type="entry name" value="LETM1/MDM38-like"/>
</dbReference>
<evidence type="ECO:0000256" key="8">
    <source>
        <dbReference type="ARBA" id="ARBA00022723"/>
    </source>
</evidence>
<keyword evidence="13 19" id="KW-0175">Coiled coil</keyword>
<dbReference type="PANTHER" id="PTHR14009">
    <property type="entry name" value="LEUCINE ZIPPER-EF-HAND CONTAINING TRANSMEMBRANE PROTEIN"/>
    <property type="match status" value="1"/>
</dbReference>
<dbReference type="InterPro" id="IPR033122">
    <property type="entry name" value="LETM1-like_RBD"/>
</dbReference>
<keyword evidence="16 21" id="KW-0472">Membrane</keyword>
<evidence type="ECO:0000256" key="17">
    <source>
        <dbReference type="ARBA" id="ARBA00031360"/>
    </source>
</evidence>
<dbReference type="GO" id="GO:0030003">
    <property type="term" value="P:intracellular monoatomic cation homeostasis"/>
    <property type="evidence" value="ECO:0007669"/>
    <property type="project" value="TreeGrafter"/>
</dbReference>
<dbReference type="AlphaFoldDB" id="A0AAD5SRD7"/>
<evidence type="ECO:0000313" key="25">
    <source>
        <dbReference type="Proteomes" id="UP001211907"/>
    </source>
</evidence>
<dbReference type="Proteomes" id="UP001211907">
    <property type="component" value="Unassembled WGS sequence"/>
</dbReference>
<evidence type="ECO:0000256" key="11">
    <source>
        <dbReference type="ARBA" id="ARBA00022946"/>
    </source>
</evidence>
<keyword evidence="5" id="KW-0050">Antiport</keyword>
<dbReference type="CDD" id="cd00051">
    <property type="entry name" value="EFh"/>
    <property type="match status" value="1"/>
</dbReference>
<dbReference type="Gene3D" id="1.10.238.10">
    <property type="entry name" value="EF-hand"/>
    <property type="match status" value="1"/>
</dbReference>
<evidence type="ECO:0000256" key="3">
    <source>
        <dbReference type="ARBA" id="ARBA00020557"/>
    </source>
</evidence>
<evidence type="ECO:0000256" key="18">
    <source>
        <dbReference type="PROSITE-ProRule" id="PRU01094"/>
    </source>
</evidence>
<dbReference type="InterPro" id="IPR059005">
    <property type="entry name" value="LETM1_C"/>
</dbReference>
<name>A0AAD5SRD7_9FUNG</name>
<keyword evidence="25" id="KW-1185">Reference proteome</keyword>
<keyword evidence="6" id="KW-0109">Calcium transport</keyword>
<evidence type="ECO:0000256" key="19">
    <source>
        <dbReference type="SAM" id="Coils"/>
    </source>
</evidence>
<dbReference type="InterPro" id="IPR011992">
    <property type="entry name" value="EF-hand-dom_pair"/>
</dbReference>
<dbReference type="InterPro" id="IPR018247">
    <property type="entry name" value="EF_Hand_1_Ca_BS"/>
</dbReference>
<dbReference type="GO" id="GO:0015297">
    <property type="term" value="F:antiporter activity"/>
    <property type="evidence" value="ECO:0007669"/>
    <property type="project" value="UniProtKB-KW"/>
</dbReference>
<evidence type="ECO:0000256" key="14">
    <source>
        <dbReference type="ARBA" id="ARBA00023065"/>
    </source>
</evidence>
<keyword evidence="4" id="KW-0813">Transport</keyword>
<keyword evidence="8" id="KW-0479">Metal-binding</keyword>
<dbReference type="GO" id="GO:0043022">
    <property type="term" value="F:ribosome binding"/>
    <property type="evidence" value="ECO:0007669"/>
    <property type="project" value="InterPro"/>
</dbReference>
<comment type="caution">
    <text evidence="24">The sequence shown here is derived from an EMBL/GenBank/DDBJ whole genome shotgun (WGS) entry which is preliminary data.</text>
</comment>
<feature type="compositionally biased region" description="Low complexity" evidence="20">
    <location>
        <begin position="42"/>
        <end position="66"/>
    </location>
</feature>